<evidence type="ECO:0000259" key="7">
    <source>
        <dbReference type="Pfam" id="PF08281"/>
    </source>
</evidence>
<reference evidence="9" key="1">
    <citation type="journal article" date="2019" name="Int. J. Syst. Evol. Microbiol.">
        <title>The Global Catalogue of Microorganisms (GCM) 10K type strain sequencing project: providing services to taxonomists for standard genome sequencing and annotation.</title>
        <authorList>
            <consortium name="The Broad Institute Genomics Platform"/>
            <consortium name="The Broad Institute Genome Sequencing Center for Infectious Disease"/>
            <person name="Wu L."/>
            <person name="Ma J."/>
        </authorList>
    </citation>
    <scope>NUCLEOTIDE SEQUENCE [LARGE SCALE GENOMIC DNA]</scope>
    <source>
        <strain evidence="9">CCUG 59858</strain>
    </source>
</reference>
<accession>A0ABV8CG78</accession>
<dbReference type="SUPFAM" id="SSF88659">
    <property type="entry name" value="Sigma3 and sigma4 domains of RNA polymerase sigma factors"/>
    <property type="match status" value="1"/>
</dbReference>
<keyword evidence="5" id="KW-0804">Transcription</keyword>
<dbReference type="SUPFAM" id="SSF88946">
    <property type="entry name" value="Sigma2 domain of RNA polymerase sigma factors"/>
    <property type="match status" value="1"/>
</dbReference>
<feature type="domain" description="RNA polymerase sigma-70 region 2" evidence="6">
    <location>
        <begin position="26"/>
        <end position="90"/>
    </location>
</feature>
<dbReference type="NCBIfam" id="TIGR02937">
    <property type="entry name" value="sigma70-ECF"/>
    <property type="match status" value="1"/>
</dbReference>
<dbReference type="Pfam" id="PF04542">
    <property type="entry name" value="Sigma70_r2"/>
    <property type="match status" value="1"/>
</dbReference>
<dbReference type="InterPro" id="IPR014284">
    <property type="entry name" value="RNA_pol_sigma-70_dom"/>
</dbReference>
<evidence type="ECO:0000313" key="9">
    <source>
        <dbReference type="Proteomes" id="UP001595758"/>
    </source>
</evidence>
<dbReference type="EMBL" id="JBHSAB010000023">
    <property type="protein sequence ID" value="MFC3909273.1"/>
    <property type="molecule type" value="Genomic_DNA"/>
</dbReference>
<evidence type="ECO:0000256" key="4">
    <source>
        <dbReference type="ARBA" id="ARBA00023125"/>
    </source>
</evidence>
<comment type="caution">
    <text evidence="8">The sequence shown here is derived from an EMBL/GenBank/DDBJ whole genome shotgun (WGS) entry which is preliminary data.</text>
</comment>
<dbReference type="PANTHER" id="PTHR43133:SF8">
    <property type="entry name" value="RNA POLYMERASE SIGMA FACTOR HI_1459-RELATED"/>
    <property type="match status" value="1"/>
</dbReference>
<evidence type="ECO:0000256" key="2">
    <source>
        <dbReference type="ARBA" id="ARBA00023015"/>
    </source>
</evidence>
<keyword evidence="4" id="KW-0238">DNA-binding</keyword>
<dbReference type="InterPro" id="IPR013249">
    <property type="entry name" value="RNA_pol_sigma70_r4_t2"/>
</dbReference>
<dbReference type="InterPro" id="IPR013325">
    <property type="entry name" value="RNA_pol_sigma_r2"/>
</dbReference>
<keyword evidence="3" id="KW-0731">Sigma factor</keyword>
<dbReference type="InterPro" id="IPR007627">
    <property type="entry name" value="RNA_pol_sigma70_r2"/>
</dbReference>
<dbReference type="PANTHER" id="PTHR43133">
    <property type="entry name" value="RNA POLYMERASE ECF-TYPE SIGMA FACTO"/>
    <property type="match status" value="1"/>
</dbReference>
<proteinExistence type="inferred from homology"/>
<feature type="domain" description="RNA polymerase sigma factor 70 region 4 type 2" evidence="7">
    <location>
        <begin position="119"/>
        <end position="169"/>
    </location>
</feature>
<protein>
    <submittedName>
        <fullName evidence="8">RNA polymerase sigma factor</fullName>
    </submittedName>
</protein>
<organism evidence="8 9">
    <name type="scientific">Legionella dresdenensis</name>
    <dbReference type="NCBI Taxonomy" id="450200"/>
    <lineage>
        <taxon>Bacteria</taxon>
        <taxon>Pseudomonadati</taxon>
        <taxon>Pseudomonadota</taxon>
        <taxon>Gammaproteobacteria</taxon>
        <taxon>Legionellales</taxon>
        <taxon>Legionellaceae</taxon>
        <taxon>Legionella</taxon>
    </lineage>
</organism>
<dbReference type="Gene3D" id="1.10.1740.10">
    <property type="match status" value="1"/>
</dbReference>
<dbReference type="RefSeq" id="WP_382343330.1">
    <property type="nucleotide sequence ID" value="NZ_JBHSAB010000023.1"/>
</dbReference>
<gene>
    <name evidence="8" type="ORF">ACFORL_09330</name>
</gene>
<evidence type="ECO:0000259" key="6">
    <source>
        <dbReference type="Pfam" id="PF04542"/>
    </source>
</evidence>
<name>A0ABV8CG78_9GAMM</name>
<evidence type="ECO:0000256" key="5">
    <source>
        <dbReference type="ARBA" id="ARBA00023163"/>
    </source>
</evidence>
<dbReference type="InterPro" id="IPR036388">
    <property type="entry name" value="WH-like_DNA-bd_sf"/>
</dbReference>
<dbReference type="InterPro" id="IPR013324">
    <property type="entry name" value="RNA_pol_sigma_r3/r4-like"/>
</dbReference>
<keyword evidence="9" id="KW-1185">Reference proteome</keyword>
<dbReference type="Gene3D" id="1.10.10.10">
    <property type="entry name" value="Winged helix-like DNA-binding domain superfamily/Winged helix DNA-binding domain"/>
    <property type="match status" value="1"/>
</dbReference>
<evidence type="ECO:0000256" key="1">
    <source>
        <dbReference type="ARBA" id="ARBA00010641"/>
    </source>
</evidence>
<evidence type="ECO:0000256" key="3">
    <source>
        <dbReference type="ARBA" id="ARBA00023082"/>
    </source>
</evidence>
<dbReference type="InterPro" id="IPR039425">
    <property type="entry name" value="RNA_pol_sigma-70-like"/>
</dbReference>
<comment type="similarity">
    <text evidence="1">Belongs to the sigma-70 factor family. ECF subfamily.</text>
</comment>
<dbReference type="Proteomes" id="UP001595758">
    <property type="component" value="Unassembled WGS sequence"/>
</dbReference>
<evidence type="ECO:0000313" key="8">
    <source>
        <dbReference type="EMBL" id="MFC3909273.1"/>
    </source>
</evidence>
<dbReference type="Pfam" id="PF08281">
    <property type="entry name" value="Sigma70_r4_2"/>
    <property type="match status" value="1"/>
</dbReference>
<sequence>MNTTNDTELVIMARNGQRVAIDKLLKRYRLKIYAQICSQISDYNEAKDLMQEVCLKVFRFIKNFNQTSSFKTWLYQITQNTIKNYYRSKKIEFSQVETPELFDDANSPEANLIGLELSESVYKVVEHFSPESQRCFYLHVITGLNYDQIASRLKCPAGTVRSRIHRMRSQIMLNAV</sequence>
<keyword evidence="2" id="KW-0805">Transcription regulation</keyword>